<gene>
    <name evidence="5" type="ORF">N8I74_14400</name>
</gene>
<protein>
    <submittedName>
        <fullName evidence="5">Bacterial transcriptional activator domain-containing protein</fullName>
    </submittedName>
</protein>
<evidence type="ECO:0000259" key="3">
    <source>
        <dbReference type="SMART" id="SM00862"/>
    </source>
</evidence>
<organism evidence="5 6">
    <name type="scientific">Chitiniphilus purpureus</name>
    <dbReference type="NCBI Taxonomy" id="2981137"/>
    <lineage>
        <taxon>Bacteria</taxon>
        <taxon>Pseudomonadati</taxon>
        <taxon>Pseudomonadota</taxon>
        <taxon>Betaproteobacteria</taxon>
        <taxon>Neisseriales</taxon>
        <taxon>Chitinibacteraceae</taxon>
        <taxon>Chitiniphilus</taxon>
    </lineage>
</organism>
<dbReference type="Pfam" id="PF03704">
    <property type="entry name" value="BTAD"/>
    <property type="match status" value="1"/>
</dbReference>
<comment type="similarity">
    <text evidence="1">Belongs to the AfsR/DnrI/RedD regulatory family.</text>
</comment>
<keyword evidence="6" id="KW-1185">Reference proteome</keyword>
<proteinExistence type="inferred from homology"/>
<dbReference type="InterPro" id="IPR005158">
    <property type="entry name" value="BTAD"/>
</dbReference>
<dbReference type="EMBL" id="CP106753">
    <property type="protein sequence ID" value="UXY14499.1"/>
    <property type="molecule type" value="Genomic_DNA"/>
</dbReference>
<dbReference type="RefSeq" id="WP_263123799.1">
    <property type="nucleotide sequence ID" value="NZ_CP106753.1"/>
</dbReference>
<dbReference type="SMART" id="SM00862">
    <property type="entry name" value="Trans_reg_C"/>
    <property type="match status" value="1"/>
</dbReference>
<reference evidence="5" key="1">
    <citation type="submission" date="2022-10" db="EMBL/GenBank/DDBJ databases">
        <title>Chitiniphilus purpureus sp. nov., a novel chitin-degrading bacterium isolated from crawfish pond sediment.</title>
        <authorList>
            <person name="Li K."/>
        </authorList>
    </citation>
    <scope>NUCLEOTIDE SEQUENCE</scope>
    <source>
        <strain evidence="5">CD1</strain>
    </source>
</reference>
<accession>A0ABY6DJH3</accession>
<dbReference type="Gene3D" id="1.10.10.10">
    <property type="entry name" value="Winged helix-like DNA-binding domain superfamily/Winged helix DNA-binding domain"/>
    <property type="match status" value="1"/>
</dbReference>
<evidence type="ECO:0000256" key="2">
    <source>
        <dbReference type="ARBA" id="ARBA00023125"/>
    </source>
</evidence>
<feature type="domain" description="OmpR/PhoB-type" evidence="3">
    <location>
        <begin position="19"/>
        <end position="100"/>
    </location>
</feature>
<sequence>MAALLHLNLFGSMSIHLNGHPAPALTLGGRMASLLAFLALARGRFFSRSELCAVLWADRGDTVNPGAFNTTLWRLRRALEQPPLAQGSVIGSDGRGGIGLLTGEALLLDIEEFQRLTGPGLAHPLEALTEADIAGLRAGVALYKADILCEFNDDWALREREKQRRTYLNAHGRLMKLAALGADHPAGIRHAQAILDCDPLREDIHRELMRLYVLAGQRALALRQFEYCRGLLKRELAIQPMPETVALYQHINAGAIGTAVGSSPMLGAAQASLAAALLPSRAPDPRDQIEAARRLLAEADAQLQRSLRQLES</sequence>
<dbReference type="InterPro" id="IPR001867">
    <property type="entry name" value="OmpR/PhoB-type_DNA-bd"/>
</dbReference>
<dbReference type="Proteomes" id="UP001061302">
    <property type="component" value="Chromosome"/>
</dbReference>
<evidence type="ECO:0000256" key="1">
    <source>
        <dbReference type="ARBA" id="ARBA00005820"/>
    </source>
</evidence>
<dbReference type="InterPro" id="IPR016032">
    <property type="entry name" value="Sig_transdc_resp-reg_C-effctor"/>
</dbReference>
<dbReference type="SUPFAM" id="SSF48452">
    <property type="entry name" value="TPR-like"/>
    <property type="match status" value="1"/>
</dbReference>
<dbReference type="InterPro" id="IPR011990">
    <property type="entry name" value="TPR-like_helical_dom_sf"/>
</dbReference>
<name>A0ABY6DJH3_9NEIS</name>
<evidence type="ECO:0000259" key="4">
    <source>
        <dbReference type="SMART" id="SM01043"/>
    </source>
</evidence>
<dbReference type="Gene3D" id="1.25.40.10">
    <property type="entry name" value="Tetratricopeptide repeat domain"/>
    <property type="match status" value="1"/>
</dbReference>
<dbReference type="PANTHER" id="PTHR35807">
    <property type="entry name" value="TRANSCRIPTIONAL REGULATOR REDD-RELATED"/>
    <property type="match status" value="1"/>
</dbReference>
<dbReference type="SMART" id="SM01043">
    <property type="entry name" value="BTAD"/>
    <property type="match status" value="1"/>
</dbReference>
<evidence type="ECO:0000313" key="5">
    <source>
        <dbReference type="EMBL" id="UXY14499.1"/>
    </source>
</evidence>
<keyword evidence="2" id="KW-0238">DNA-binding</keyword>
<dbReference type="InterPro" id="IPR036388">
    <property type="entry name" value="WH-like_DNA-bd_sf"/>
</dbReference>
<dbReference type="InterPro" id="IPR051677">
    <property type="entry name" value="AfsR-DnrI-RedD_regulator"/>
</dbReference>
<feature type="domain" description="Bacterial transcriptional activator" evidence="4">
    <location>
        <begin position="108"/>
        <end position="252"/>
    </location>
</feature>
<evidence type="ECO:0000313" key="6">
    <source>
        <dbReference type="Proteomes" id="UP001061302"/>
    </source>
</evidence>
<dbReference type="SUPFAM" id="SSF46894">
    <property type="entry name" value="C-terminal effector domain of the bipartite response regulators"/>
    <property type="match status" value="1"/>
</dbReference>